<feature type="region of interest" description="Disordered" evidence="1">
    <location>
        <begin position="553"/>
        <end position="576"/>
    </location>
</feature>
<reference evidence="2 3" key="1">
    <citation type="submission" date="2019-01" db="EMBL/GenBank/DDBJ databases">
        <title>Genome sequencing of the rare red list fungi Fomitopsis rosea.</title>
        <authorList>
            <person name="Buettner E."/>
            <person name="Kellner H."/>
        </authorList>
    </citation>
    <scope>NUCLEOTIDE SEQUENCE [LARGE SCALE GENOMIC DNA]</scope>
    <source>
        <strain evidence="2 3">DSM 105464</strain>
    </source>
</reference>
<feature type="compositionally biased region" description="Polar residues" evidence="1">
    <location>
        <begin position="287"/>
        <end position="297"/>
    </location>
</feature>
<feature type="region of interest" description="Disordered" evidence="1">
    <location>
        <begin position="238"/>
        <end position="330"/>
    </location>
</feature>
<sequence>MDPSTSFSSAATNASGHAVSVLILVEDSQTMLAKWDDVRHRYLPALLHGLRADNKTSPQFRIWWFTSSPTFTPLTTTVTTLADYNNLPNLNLGRQTDTLISTGTIRRCVNVYLASGKQRRTNQHLIIIAASPLLTGSEGPGPVQAGIDPWVGTALALCQVRAEEIHLHLIVGPANESRSFREMFSRTTLSEIPPWFEIDATRFSILISGRALQQSQQGATDTLGLVGYLQRMHGLTKKRSYGAKPGKRTTALAEGHVPGRPILPRLDLSSPYPRPQVRSADNVLASAPSSQRSSPTTDRPSVDDRLSRSRSSWQPLSPPSGSSGPVPLSDSTAAALRSLEAMAPRLSEFHTLEGPLASARSPTGRDTGRGTQLMRALAHRDATSADLSIQDMQALSSADAQGMAVADSSQQPSTLDRNVSLDQLSYYTMMSSASQASSPLPSPSLTAPESSAENVEDQPFIVTPEYEAFVAARFDEAVRSGAMQASMAANLSGTLSAPAVLMTGDVMSQAQEMQPPMYAGQQLGTQGAGQQTGIPYDSFAYSTAPAEIGGQWNPDHGYFQDPSLYGGPSAGEWQAR</sequence>
<evidence type="ECO:0000256" key="1">
    <source>
        <dbReference type="SAM" id="MobiDB-lite"/>
    </source>
</evidence>
<dbReference type="AlphaFoldDB" id="A0A4Y9YK31"/>
<comment type="caution">
    <text evidence="2">The sequence shown here is derived from an EMBL/GenBank/DDBJ whole genome shotgun (WGS) entry which is preliminary data.</text>
</comment>
<evidence type="ECO:0000313" key="3">
    <source>
        <dbReference type="Proteomes" id="UP000298390"/>
    </source>
</evidence>
<feature type="region of interest" description="Disordered" evidence="1">
    <location>
        <begin position="434"/>
        <end position="455"/>
    </location>
</feature>
<feature type="region of interest" description="Disordered" evidence="1">
    <location>
        <begin position="350"/>
        <end position="373"/>
    </location>
</feature>
<organism evidence="2 3">
    <name type="scientific">Rhodofomes roseus</name>
    <dbReference type="NCBI Taxonomy" id="34475"/>
    <lineage>
        <taxon>Eukaryota</taxon>
        <taxon>Fungi</taxon>
        <taxon>Dikarya</taxon>
        <taxon>Basidiomycota</taxon>
        <taxon>Agaricomycotina</taxon>
        <taxon>Agaricomycetes</taxon>
        <taxon>Polyporales</taxon>
        <taxon>Rhodofomes</taxon>
    </lineage>
</organism>
<dbReference type="EMBL" id="SEKV01000185">
    <property type="protein sequence ID" value="TFY61987.1"/>
    <property type="molecule type" value="Genomic_DNA"/>
</dbReference>
<feature type="compositionally biased region" description="Low complexity" evidence="1">
    <location>
        <begin position="309"/>
        <end position="330"/>
    </location>
</feature>
<gene>
    <name evidence="2" type="ORF">EVJ58_g4158</name>
</gene>
<evidence type="ECO:0000313" key="2">
    <source>
        <dbReference type="EMBL" id="TFY61987.1"/>
    </source>
</evidence>
<accession>A0A4Y9YK31</accession>
<protein>
    <submittedName>
        <fullName evidence="2">Uncharacterized protein</fullName>
    </submittedName>
</protein>
<feature type="compositionally biased region" description="Basic residues" evidence="1">
    <location>
        <begin position="238"/>
        <end position="247"/>
    </location>
</feature>
<name>A0A4Y9YK31_9APHY</name>
<feature type="compositionally biased region" description="Low complexity" evidence="1">
    <location>
        <begin position="434"/>
        <end position="453"/>
    </location>
</feature>
<proteinExistence type="predicted"/>
<dbReference type="Proteomes" id="UP000298390">
    <property type="component" value="Unassembled WGS sequence"/>
</dbReference>